<evidence type="ECO:0000313" key="2">
    <source>
        <dbReference type="EMBL" id="CAA7036535.1"/>
    </source>
</evidence>
<proteinExistence type="predicted"/>
<protein>
    <recommendedName>
        <fullName evidence="1">DUF4283 domain-containing protein</fullName>
    </recommendedName>
</protein>
<dbReference type="Proteomes" id="UP000467841">
    <property type="component" value="Unassembled WGS sequence"/>
</dbReference>
<name>A0A6D2J4Y6_9BRAS</name>
<feature type="domain" description="DUF4283" evidence="1">
    <location>
        <begin position="122"/>
        <end position="202"/>
    </location>
</feature>
<dbReference type="Pfam" id="PF14111">
    <property type="entry name" value="DUF4283"/>
    <property type="match status" value="1"/>
</dbReference>
<dbReference type="OrthoDB" id="1089417at2759"/>
<comment type="caution">
    <text evidence="2">The sequence shown here is derived from an EMBL/GenBank/DDBJ whole genome shotgun (WGS) entry which is preliminary data.</text>
</comment>
<dbReference type="InterPro" id="IPR025558">
    <property type="entry name" value="DUF4283"/>
</dbReference>
<evidence type="ECO:0000259" key="1">
    <source>
        <dbReference type="Pfam" id="PF14111"/>
    </source>
</evidence>
<dbReference type="AlphaFoldDB" id="A0A6D2J4Y6"/>
<reference evidence="2" key="1">
    <citation type="submission" date="2020-01" db="EMBL/GenBank/DDBJ databases">
        <authorList>
            <person name="Mishra B."/>
        </authorList>
    </citation>
    <scope>NUCLEOTIDE SEQUENCE [LARGE SCALE GENOMIC DNA]</scope>
</reference>
<keyword evidence="3" id="KW-1185">Reference proteome</keyword>
<dbReference type="EMBL" id="CACVBM020001163">
    <property type="protein sequence ID" value="CAA7036535.1"/>
    <property type="molecule type" value="Genomic_DNA"/>
</dbReference>
<evidence type="ECO:0000313" key="3">
    <source>
        <dbReference type="Proteomes" id="UP000467841"/>
    </source>
</evidence>
<sequence>MWKFQIRITTRNKDFNQAPFLKGAWTKKLDFSLSSTSQQAPQNSREVQGMWHALCASKTSRKHGEYHASQKPLAMEDDIRFPWPAKMNTESRNLYRASEPEYVDDGTPKVTIPQHVLLQGLENHKEYILGQFYHCYTLAGGLIHVVFIKIWGRNCKITIRKLGESNYLFHIPDDSTRIWVLQRGLWHVDNCMMFVAAWTLEASLAIQEIKTIPVWVTLKKLPNIMYSIPGISHIASGLGAVVATHKPRWDLILMGEAKILVEVELSKAFPPRITDSDKTGFISMVVVEYAWLPSQCRRFRQLGHKVKHYLQAESGSHQLPANSAPAPSIKVLPCKSSVVINPIIPNVEDTSRPDIASDSEIAADSEVPATQASLESPLLETAHTTEIPAVKAFSTIPKCLESPLSEPVQSISVNAPTTAHTDSTL</sequence>
<dbReference type="InterPro" id="IPR040256">
    <property type="entry name" value="At4g02000-like"/>
</dbReference>
<organism evidence="2 3">
    <name type="scientific">Microthlaspi erraticum</name>
    <dbReference type="NCBI Taxonomy" id="1685480"/>
    <lineage>
        <taxon>Eukaryota</taxon>
        <taxon>Viridiplantae</taxon>
        <taxon>Streptophyta</taxon>
        <taxon>Embryophyta</taxon>
        <taxon>Tracheophyta</taxon>
        <taxon>Spermatophyta</taxon>
        <taxon>Magnoliopsida</taxon>
        <taxon>eudicotyledons</taxon>
        <taxon>Gunneridae</taxon>
        <taxon>Pentapetalae</taxon>
        <taxon>rosids</taxon>
        <taxon>malvids</taxon>
        <taxon>Brassicales</taxon>
        <taxon>Brassicaceae</taxon>
        <taxon>Coluteocarpeae</taxon>
        <taxon>Microthlaspi</taxon>
    </lineage>
</organism>
<gene>
    <name evidence="2" type="ORF">MERR_LOCUS23770</name>
</gene>
<accession>A0A6D2J4Y6</accession>
<dbReference type="PANTHER" id="PTHR31286:SF133">
    <property type="entry name" value="TA11-LIKE NON-LTR RETROELEMENT PROTEIN-RELATED"/>
    <property type="match status" value="1"/>
</dbReference>
<dbReference type="PANTHER" id="PTHR31286">
    <property type="entry name" value="GLYCINE-RICH CELL WALL STRUCTURAL PROTEIN 1.8-LIKE"/>
    <property type="match status" value="1"/>
</dbReference>